<gene>
    <name evidence="1" type="ORF">HUT09_03710</name>
</gene>
<organism evidence="1 2">
    <name type="scientific">Streptomyces microflavus</name>
    <name type="common">Streptomyces lipmanii</name>
    <dbReference type="NCBI Taxonomy" id="1919"/>
    <lineage>
        <taxon>Bacteria</taxon>
        <taxon>Bacillati</taxon>
        <taxon>Actinomycetota</taxon>
        <taxon>Actinomycetes</taxon>
        <taxon>Kitasatosporales</taxon>
        <taxon>Streptomycetaceae</taxon>
        <taxon>Streptomyces</taxon>
    </lineage>
</organism>
<sequence length="103" mass="11056">MTTPPSTAAPASFGWCHWHKGPSGTAVMVSIIEQGSGPGAGLYACSPCREQHGLRSVVEQPHEVAYRDYLLHTTDCEGCSRIGRCKVGGRLRDIYQKALDAAP</sequence>
<proteinExistence type="predicted"/>
<dbReference type="EMBL" id="CP054926">
    <property type="protein sequence ID" value="QKW41731.1"/>
    <property type="molecule type" value="Genomic_DNA"/>
</dbReference>
<reference evidence="1 2" key="1">
    <citation type="submission" date="2020-06" db="EMBL/GenBank/DDBJ databases">
        <title>Genome mining for natural products.</title>
        <authorList>
            <person name="Zhang B."/>
            <person name="Shi J."/>
            <person name="Ge H."/>
        </authorList>
    </citation>
    <scope>NUCLEOTIDE SEQUENCE [LARGE SCALE GENOMIC DNA]</scope>
    <source>
        <strain evidence="1 2">NA06532</strain>
    </source>
</reference>
<accession>A0A7H8MI17</accession>
<evidence type="ECO:0000313" key="1">
    <source>
        <dbReference type="EMBL" id="QKW41731.1"/>
    </source>
</evidence>
<dbReference type="RefSeq" id="WP_176143201.1">
    <property type="nucleotide sequence ID" value="NZ_CP054926.1"/>
</dbReference>
<dbReference type="AlphaFoldDB" id="A0A7H8MI17"/>
<name>A0A7H8MI17_STRMI</name>
<protein>
    <submittedName>
        <fullName evidence="1">Uncharacterized protein</fullName>
    </submittedName>
</protein>
<dbReference type="Proteomes" id="UP000509345">
    <property type="component" value="Chromosome"/>
</dbReference>
<dbReference type="GeneID" id="87630298"/>
<evidence type="ECO:0000313" key="2">
    <source>
        <dbReference type="Proteomes" id="UP000509345"/>
    </source>
</evidence>